<keyword evidence="5 7" id="KW-1133">Transmembrane helix</keyword>
<dbReference type="RefSeq" id="WP_186835849.1">
    <property type="nucleotide sequence ID" value="NZ_JACOPD010000001.1"/>
</dbReference>
<dbReference type="PANTHER" id="PTHR47371:SF3">
    <property type="entry name" value="PHOSPHOGLYCEROL TRANSFERASE I"/>
    <property type="match status" value="1"/>
</dbReference>
<evidence type="ECO:0000256" key="5">
    <source>
        <dbReference type="ARBA" id="ARBA00022989"/>
    </source>
</evidence>
<reference evidence="9 10" key="1">
    <citation type="submission" date="2020-08" db="EMBL/GenBank/DDBJ databases">
        <title>Genome public.</title>
        <authorList>
            <person name="Liu C."/>
            <person name="Sun Q."/>
        </authorList>
    </citation>
    <scope>NUCLEOTIDE SEQUENCE [LARGE SCALE GENOMIC DNA]</scope>
    <source>
        <strain evidence="9 10">NSJ-43</strain>
    </source>
</reference>
<comment type="pathway">
    <text evidence="2">Cell wall biogenesis; lipoteichoic acid biosynthesis.</text>
</comment>
<dbReference type="InterPro" id="IPR017850">
    <property type="entry name" value="Alkaline_phosphatase_core_sf"/>
</dbReference>
<evidence type="ECO:0000313" key="10">
    <source>
        <dbReference type="Proteomes" id="UP000628463"/>
    </source>
</evidence>
<dbReference type="PANTHER" id="PTHR47371">
    <property type="entry name" value="LIPOTEICHOIC ACID SYNTHASE"/>
    <property type="match status" value="1"/>
</dbReference>
<keyword evidence="4 7" id="KW-0812">Transmembrane</keyword>
<keyword evidence="3" id="KW-1003">Cell membrane</keyword>
<comment type="caution">
    <text evidence="9">The sequence shown here is derived from an EMBL/GenBank/DDBJ whole genome shotgun (WGS) entry which is preliminary data.</text>
</comment>
<evidence type="ECO:0000256" key="1">
    <source>
        <dbReference type="ARBA" id="ARBA00004651"/>
    </source>
</evidence>
<dbReference type="Pfam" id="PF00884">
    <property type="entry name" value="Sulfatase"/>
    <property type="match status" value="1"/>
</dbReference>
<feature type="domain" description="Sulfatase N-terminal" evidence="8">
    <location>
        <begin position="252"/>
        <end position="519"/>
    </location>
</feature>
<dbReference type="SUPFAM" id="SSF53649">
    <property type="entry name" value="Alkaline phosphatase-like"/>
    <property type="match status" value="1"/>
</dbReference>
<feature type="transmembrane region" description="Helical" evidence="7">
    <location>
        <begin position="78"/>
        <end position="99"/>
    </location>
</feature>
<name>A0ABR7FWD4_9FIRM</name>
<evidence type="ECO:0000256" key="6">
    <source>
        <dbReference type="ARBA" id="ARBA00023136"/>
    </source>
</evidence>
<comment type="subcellular location">
    <subcellularLocation>
        <location evidence="1">Cell membrane</location>
        <topology evidence="1">Multi-pass membrane protein</topology>
    </subcellularLocation>
</comment>
<dbReference type="InterPro" id="IPR050448">
    <property type="entry name" value="OpgB/LTA_synthase_biosynth"/>
</dbReference>
<dbReference type="Proteomes" id="UP000628463">
    <property type="component" value="Unassembled WGS sequence"/>
</dbReference>
<dbReference type="Gene3D" id="3.40.720.10">
    <property type="entry name" value="Alkaline Phosphatase, subunit A"/>
    <property type="match status" value="1"/>
</dbReference>
<keyword evidence="10" id="KW-1185">Reference proteome</keyword>
<dbReference type="CDD" id="cd16015">
    <property type="entry name" value="LTA_synthase"/>
    <property type="match status" value="1"/>
</dbReference>
<evidence type="ECO:0000256" key="3">
    <source>
        <dbReference type="ARBA" id="ARBA00022475"/>
    </source>
</evidence>
<protein>
    <submittedName>
        <fullName evidence="9">LTA synthase family protein</fullName>
    </submittedName>
</protein>
<dbReference type="EMBL" id="JACOPD010000001">
    <property type="protein sequence ID" value="MBC5679515.1"/>
    <property type="molecule type" value="Genomic_DNA"/>
</dbReference>
<evidence type="ECO:0000256" key="7">
    <source>
        <dbReference type="SAM" id="Phobius"/>
    </source>
</evidence>
<evidence type="ECO:0000256" key="4">
    <source>
        <dbReference type="ARBA" id="ARBA00022692"/>
    </source>
</evidence>
<proteinExistence type="predicted"/>
<sequence>MKKILFWCRNVACAGLHTEVGKMIILSLIINMIIECLNHRNLWGLAELFANPVVFLYNTSIIFLTLCIGFFTTRKVFVYVMISAIWITLAVINFVVLSARKTPFTAMDIYLIKDAVKVLPVYLNVFQIILIVIGIIAGIAGLVFLWIKGPKVIIAQTLKRRIIFSSVKTVIAGAVVTALTVILIPAGVLGRNFGNLGIAYRHYGFAYCFSCSVVGRGISKSGEYSQEYINNIKNNIENEQADNGVVNSQEAPNIIFLQLESFFNPDRVKGVKFSQDVLPNMKRLSSEYSAGYISVPCFGAGTANTEFEVQTGINLDDFGPGEYPYKTVLQSAICESAAYDLKNLGYSTHALHNNDGTFYNRNKVFSHLGYDTFTSIEYMSDIEYNPIGWAKDSILTGEIAKILDSTEGSDYIYTISVQGHGDYPSQMPENYNPEIKVENFFDGADKTAFEYYINQIHEMDKFVGELVKYLSERDEQTILVMYGDHLPGFNFTNETLSYGNIYQTPYVIWDNIGLKREYKNMEAYQLSSYVFGRLGITEGYINKYHQKQKDSTEYLKNLKILEYDILYGDHDIYGGENPYQATDLKMGTDEIKITDAYEYSDHICVEGENFNTFSVVFVNDKECTTVAVNGNMLIAKGIKLKKGDKVSVVQRGKDKIELSRVTFEN</sequence>
<organism evidence="9 10">
    <name type="scientific">Lachnospira hominis</name>
    <name type="common">ex Liu et al. 2021</name>
    <dbReference type="NCBI Taxonomy" id="2763051"/>
    <lineage>
        <taxon>Bacteria</taxon>
        <taxon>Bacillati</taxon>
        <taxon>Bacillota</taxon>
        <taxon>Clostridia</taxon>
        <taxon>Lachnospirales</taxon>
        <taxon>Lachnospiraceae</taxon>
        <taxon>Lachnospira</taxon>
    </lineage>
</organism>
<feature type="transmembrane region" description="Helical" evidence="7">
    <location>
        <begin position="167"/>
        <end position="188"/>
    </location>
</feature>
<dbReference type="InterPro" id="IPR000917">
    <property type="entry name" value="Sulfatase_N"/>
</dbReference>
<evidence type="ECO:0000256" key="2">
    <source>
        <dbReference type="ARBA" id="ARBA00004936"/>
    </source>
</evidence>
<evidence type="ECO:0000313" key="9">
    <source>
        <dbReference type="EMBL" id="MBC5679515.1"/>
    </source>
</evidence>
<evidence type="ECO:0000259" key="8">
    <source>
        <dbReference type="Pfam" id="PF00884"/>
    </source>
</evidence>
<gene>
    <name evidence="9" type="ORF">H8S01_00860</name>
</gene>
<accession>A0ABR7FWD4</accession>
<feature type="transmembrane region" description="Helical" evidence="7">
    <location>
        <begin position="54"/>
        <end position="71"/>
    </location>
</feature>
<feature type="transmembrane region" description="Helical" evidence="7">
    <location>
        <begin position="12"/>
        <end position="34"/>
    </location>
</feature>
<keyword evidence="6 7" id="KW-0472">Membrane</keyword>
<feature type="transmembrane region" description="Helical" evidence="7">
    <location>
        <begin position="119"/>
        <end position="147"/>
    </location>
</feature>